<dbReference type="RefSeq" id="XP_003957167.1">
    <property type="nucleotide sequence ID" value="XM_003957118.1"/>
</dbReference>
<evidence type="ECO:0000313" key="2">
    <source>
        <dbReference type="Proteomes" id="UP000005220"/>
    </source>
</evidence>
<name>H2AUI2_KAZAF</name>
<dbReference type="HOGENOM" id="CLU_1156543_0_0_1"/>
<dbReference type="GeneID" id="13882356"/>
<organism evidence="1 2">
    <name type="scientific">Kazachstania africana (strain ATCC 22294 / BCRC 22015 / CBS 2517 / CECT 1963 / NBRC 1671 / NRRL Y-8276)</name>
    <name type="common">Yeast</name>
    <name type="synonym">Kluyveromyces africanus</name>
    <dbReference type="NCBI Taxonomy" id="1071382"/>
    <lineage>
        <taxon>Eukaryota</taxon>
        <taxon>Fungi</taxon>
        <taxon>Dikarya</taxon>
        <taxon>Ascomycota</taxon>
        <taxon>Saccharomycotina</taxon>
        <taxon>Saccharomycetes</taxon>
        <taxon>Saccharomycetales</taxon>
        <taxon>Saccharomycetaceae</taxon>
        <taxon>Kazachstania</taxon>
    </lineage>
</organism>
<evidence type="ECO:0000313" key="1">
    <source>
        <dbReference type="EMBL" id="CCF58032.1"/>
    </source>
</evidence>
<dbReference type="KEGG" id="kaf:KAFR_0D03840"/>
<dbReference type="InParanoid" id="H2AUI2"/>
<sequence length="240" mass="27217">MSFNLGLQMEKQDSFDLSAILNCPKLLNIYIKNMTPIMEKNQLESSYQNVHALTPLMQNKYPKGGVVDPPLSTCQLDTLNFGHNVNWRDELLTPYSASIYSPDSSVSRSNTSLDSVEEAISHLDDELSQYLNLEACQSAGNMTPMDELQDYGDAKENILTIPSILQDAELTDFQNYRFVTPETLIIKRSKNHVVTKGLVTKRRLENKIEKSLRNVFDTPMEYSQLEISGNFEHFLPNTGN</sequence>
<keyword evidence="2" id="KW-1185">Reference proteome</keyword>
<dbReference type="EMBL" id="HE650824">
    <property type="protein sequence ID" value="CCF58032.1"/>
    <property type="molecule type" value="Genomic_DNA"/>
</dbReference>
<dbReference type="Proteomes" id="UP000005220">
    <property type="component" value="Chromosome 4"/>
</dbReference>
<reference evidence="1 2" key="1">
    <citation type="journal article" date="2011" name="Proc. Natl. Acad. Sci. U.S.A.">
        <title>Evolutionary erosion of yeast sex chromosomes by mating-type switching accidents.</title>
        <authorList>
            <person name="Gordon J.L."/>
            <person name="Armisen D."/>
            <person name="Proux-Wera E."/>
            <person name="Oheigeartaigh S.S."/>
            <person name="Byrne K.P."/>
            <person name="Wolfe K.H."/>
        </authorList>
    </citation>
    <scope>NUCLEOTIDE SEQUENCE [LARGE SCALE GENOMIC DNA]</scope>
    <source>
        <strain evidence="2">ATCC 22294 / BCRC 22015 / CBS 2517 / CECT 1963 / NBRC 1671 / NRRL Y-8276</strain>
    </source>
</reference>
<dbReference type="AlphaFoldDB" id="H2AUI2"/>
<proteinExistence type="predicted"/>
<gene>
    <name evidence="1" type="primary">KAFR0D03840</name>
    <name evidence="1" type="ORF">KAFR_0D03840</name>
</gene>
<protein>
    <submittedName>
        <fullName evidence="1">Uncharacterized protein</fullName>
    </submittedName>
</protein>
<accession>H2AUI2</accession>